<name>I5AW43_EUBC6</name>
<evidence type="ECO:0000313" key="1">
    <source>
        <dbReference type="EMBL" id="EIM58016.1"/>
    </source>
</evidence>
<dbReference type="Pfam" id="PF07751">
    <property type="entry name" value="Abi_2"/>
    <property type="match status" value="1"/>
</dbReference>
<dbReference type="HOGENOM" id="CLU_1862164_0_0_9"/>
<dbReference type="AlphaFoldDB" id="I5AW43"/>
<dbReference type="eggNOG" id="COG4823">
    <property type="taxonomic scope" value="Bacteria"/>
</dbReference>
<dbReference type="Proteomes" id="UP000005753">
    <property type="component" value="Chromosome"/>
</dbReference>
<protein>
    <submittedName>
        <fullName evidence="1">Abi-like protein</fullName>
    </submittedName>
</protein>
<reference evidence="1 2" key="1">
    <citation type="submission" date="2010-08" db="EMBL/GenBank/DDBJ databases">
        <authorList>
            <consortium name="US DOE Joint Genome Institute (JGI-PGF)"/>
            <person name="Lucas S."/>
            <person name="Copeland A."/>
            <person name="Lapidus A."/>
            <person name="Cheng J.-F."/>
            <person name="Bruce D."/>
            <person name="Goodwin L."/>
            <person name="Pitluck S."/>
            <person name="Land M.L."/>
            <person name="Hauser L."/>
            <person name="Chang Y.-J."/>
            <person name="Anderson I.J."/>
            <person name="Johnson E."/>
            <person name="Mulhopadhyay B."/>
            <person name="Kyrpides N."/>
            <person name="Woyke T.J."/>
        </authorList>
    </citation>
    <scope>NUCLEOTIDE SEQUENCE [LARGE SCALE GENOMIC DNA]</scope>
    <source>
        <strain evidence="1 2">6</strain>
    </source>
</reference>
<dbReference type="STRING" id="633697.EubceDRAFT1_2266"/>
<dbReference type="OrthoDB" id="5363652at2"/>
<reference evidence="1 2" key="2">
    <citation type="submission" date="2012-02" db="EMBL/GenBank/DDBJ databases">
        <title>Improved High-Quality Draft sequence of Eubacterium cellulosolvens 6.</title>
        <authorList>
            <consortium name="US DOE Joint Genome Institute"/>
            <person name="Lucas S."/>
            <person name="Han J."/>
            <person name="Lapidus A."/>
            <person name="Cheng J.-F."/>
            <person name="Goodwin L."/>
            <person name="Pitluck S."/>
            <person name="Peters L."/>
            <person name="Mikhailova N."/>
            <person name="Gu W."/>
            <person name="Detter J.C."/>
            <person name="Han C."/>
            <person name="Tapia R."/>
            <person name="Land M."/>
            <person name="Hauser L."/>
            <person name="Kyrpides N."/>
            <person name="Ivanova N."/>
            <person name="Pagani I."/>
            <person name="Johnson E."/>
            <person name="Mukhopadhyay B."/>
            <person name="Anderson I."/>
            <person name="Woyke T."/>
        </authorList>
    </citation>
    <scope>NUCLEOTIDE SEQUENCE [LARGE SCALE GENOMIC DNA]</scope>
    <source>
        <strain evidence="1 2">6</strain>
    </source>
</reference>
<dbReference type="InterPro" id="IPR011664">
    <property type="entry name" value="Abi_system_AbiD/AbiF-like"/>
</dbReference>
<gene>
    <name evidence="1" type="ORF">EubceDRAFT1_2266</name>
</gene>
<evidence type="ECO:0000313" key="2">
    <source>
        <dbReference type="Proteomes" id="UP000005753"/>
    </source>
</evidence>
<keyword evidence="2" id="KW-1185">Reference proteome</keyword>
<accession>I5AW43</accession>
<sequence length="137" mass="16628">MLQHRQQSTISKFYENVTEKNLGQYLRCLTLFRNVCAHNERLFSHNLIQSEFPDTKLHQKMNIPQKGNMYIMGKKDYFGLFIAFRYLLRTDEFIQYKRQLKGTIEEYCKKGTRLTKTELLRKMGMPENWEMITRYKL</sequence>
<organism evidence="1 2">
    <name type="scientific">Eubacterium cellulosolvens (strain ATCC 43171 / JCM 9499 / 6)</name>
    <name type="common">Cillobacterium cellulosolvens</name>
    <dbReference type="NCBI Taxonomy" id="633697"/>
    <lineage>
        <taxon>Bacteria</taxon>
        <taxon>Bacillati</taxon>
        <taxon>Bacillota</taxon>
        <taxon>Clostridia</taxon>
        <taxon>Eubacteriales</taxon>
        <taxon>Eubacteriaceae</taxon>
        <taxon>Eubacterium</taxon>
    </lineage>
</organism>
<proteinExistence type="predicted"/>
<dbReference type="EMBL" id="CM001487">
    <property type="protein sequence ID" value="EIM58016.1"/>
    <property type="molecule type" value="Genomic_DNA"/>
</dbReference>